<keyword evidence="7 12" id="KW-0274">FAD</keyword>
<dbReference type="CDD" id="cd06183">
    <property type="entry name" value="cyt_b5_reduct_like"/>
    <property type="match status" value="1"/>
</dbReference>
<evidence type="ECO:0000256" key="7">
    <source>
        <dbReference type="ARBA" id="ARBA00022827"/>
    </source>
</evidence>
<accession>A0A8H7RY08</accession>
<dbReference type="AlphaFoldDB" id="A0A8H7RY08"/>
<evidence type="ECO:0000256" key="12">
    <source>
        <dbReference type="PIRSR" id="PIRSR601834-1"/>
    </source>
</evidence>
<comment type="similarity">
    <text evidence="3">Belongs to the flavoprotein pyridine nucleotide cytochrome reductase family.</text>
</comment>
<dbReference type="GO" id="GO:0090524">
    <property type="term" value="F:cytochrome-b5 reductase activity, acting on NADH"/>
    <property type="evidence" value="ECO:0007669"/>
    <property type="project" value="UniProtKB-EC"/>
</dbReference>
<keyword evidence="6" id="KW-0812">Transmembrane</keyword>
<keyword evidence="11" id="KW-0472">Membrane</keyword>
<evidence type="ECO:0000256" key="6">
    <source>
        <dbReference type="ARBA" id="ARBA00022692"/>
    </source>
</evidence>
<sequence length="350" mass="39369">MFASRSVASSSLRFRPLGMFGTRSTCSFSTNTANNNSVFSRNKNWTVTASMLVTTTVGAYFYFNGLNKGHHRAYADSAADEKPNAFSPQEFRAFKLKEVHPYNHNTSIFRFRLPTDEHVSGLHVASCVFTRFPYKKKDGSTGYIIRPYTPISHEESQGYVEFMIKNYPDGKMSKHIHNLKPGDELEIKGPIPKYNWDQGKVENVGMICGGTGITPMLQLIRKIFDTDSKFDKTKDEKVKVTLIFTNQTEDDILLRKELDGYAKQFPYRFKVIYGVDRPSPGWKGHTGFVTKELIQKHLPGPDAPSSVIFVCGPDPQLAAIAGPKAEDKSQGQLGGILKELGYPQDHVYKF</sequence>
<feature type="binding site" evidence="12">
    <location>
        <position position="172"/>
    </location>
    <ligand>
        <name>FAD</name>
        <dbReference type="ChEBI" id="CHEBI:57692"/>
    </ligand>
</feature>
<dbReference type="Pfam" id="PF00970">
    <property type="entry name" value="FAD_binding_6"/>
    <property type="match status" value="1"/>
</dbReference>
<organism evidence="14 15">
    <name type="scientific">Circinella minor</name>
    <dbReference type="NCBI Taxonomy" id="1195481"/>
    <lineage>
        <taxon>Eukaryota</taxon>
        <taxon>Fungi</taxon>
        <taxon>Fungi incertae sedis</taxon>
        <taxon>Mucoromycota</taxon>
        <taxon>Mucoromycotina</taxon>
        <taxon>Mucoromycetes</taxon>
        <taxon>Mucorales</taxon>
        <taxon>Lichtheimiaceae</taxon>
        <taxon>Circinella</taxon>
    </lineage>
</organism>
<evidence type="ECO:0000259" key="13">
    <source>
        <dbReference type="PROSITE" id="PS51384"/>
    </source>
</evidence>
<comment type="subcellular location">
    <subcellularLocation>
        <location evidence="2">Mitochondrion outer membrane</location>
        <topology evidence="2">Single-pass membrane protein</topology>
    </subcellularLocation>
</comment>
<keyword evidence="9" id="KW-0560">Oxidoreductase</keyword>
<evidence type="ECO:0000256" key="5">
    <source>
        <dbReference type="ARBA" id="ARBA00022630"/>
    </source>
</evidence>
<dbReference type="InterPro" id="IPR001433">
    <property type="entry name" value="OxRdtase_FAD/NAD-bd"/>
</dbReference>
<keyword evidence="15" id="KW-1185">Reference proteome</keyword>
<feature type="domain" description="FAD-binding FR-type" evidence="13">
    <location>
        <begin position="89"/>
        <end position="197"/>
    </location>
</feature>
<proteinExistence type="inferred from homology"/>
<dbReference type="InterPro" id="IPR008333">
    <property type="entry name" value="Cbr1-like_FAD-bd_dom"/>
</dbReference>
<dbReference type="EMBL" id="JAEPRB010000159">
    <property type="protein sequence ID" value="KAG2219899.1"/>
    <property type="molecule type" value="Genomic_DNA"/>
</dbReference>
<dbReference type="EC" id="1.6.2.2" evidence="4"/>
<dbReference type="OrthoDB" id="432685at2759"/>
<gene>
    <name evidence="14" type="ORF">INT45_008536</name>
</gene>
<comment type="caution">
    <text evidence="14">The sequence shown here is derived from an EMBL/GenBank/DDBJ whole genome shotgun (WGS) entry which is preliminary data.</text>
</comment>
<name>A0A8H7RY08_9FUNG</name>
<feature type="binding site" evidence="12">
    <location>
        <position position="165"/>
    </location>
    <ligand>
        <name>FAD</name>
        <dbReference type="ChEBI" id="CHEBI:57692"/>
    </ligand>
</feature>
<evidence type="ECO:0000256" key="4">
    <source>
        <dbReference type="ARBA" id="ARBA00012011"/>
    </source>
</evidence>
<dbReference type="FunFam" id="3.40.50.80:FF:000009">
    <property type="entry name" value="NADH-cytochrome b5 reductase"/>
    <property type="match status" value="1"/>
</dbReference>
<keyword evidence="5 12" id="KW-0285">Flavoprotein</keyword>
<evidence type="ECO:0000256" key="10">
    <source>
        <dbReference type="ARBA" id="ARBA00023027"/>
    </source>
</evidence>
<dbReference type="InterPro" id="IPR039261">
    <property type="entry name" value="FNR_nucleotide-bd"/>
</dbReference>
<comment type="cofactor">
    <cofactor evidence="1 12">
        <name>FAD</name>
        <dbReference type="ChEBI" id="CHEBI:57692"/>
    </cofactor>
</comment>
<feature type="binding site" evidence="12">
    <location>
        <position position="214"/>
    </location>
    <ligand>
        <name>FAD</name>
        <dbReference type="ChEBI" id="CHEBI:57692"/>
    </ligand>
</feature>
<protein>
    <recommendedName>
        <fullName evidence="4">cytochrome-b5 reductase</fullName>
        <ecNumber evidence="4">1.6.2.2</ecNumber>
    </recommendedName>
</protein>
<feature type="binding site" evidence="12">
    <location>
        <position position="171"/>
    </location>
    <ligand>
        <name>FAD</name>
        <dbReference type="ChEBI" id="CHEBI:57692"/>
    </ligand>
</feature>
<dbReference type="PANTHER" id="PTHR19370:SF171">
    <property type="entry name" value="NADH-CYTOCHROME B5 REDUCTASE 2"/>
    <property type="match status" value="1"/>
</dbReference>
<evidence type="ECO:0000256" key="2">
    <source>
        <dbReference type="ARBA" id="ARBA00004572"/>
    </source>
</evidence>
<dbReference type="SUPFAM" id="SSF52343">
    <property type="entry name" value="Ferredoxin reductase-like, C-terminal NADP-linked domain"/>
    <property type="match status" value="1"/>
</dbReference>
<evidence type="ECO:0000313" key="15">
    <source>
        <dbReference type="Proteomes" id="UP000646827"/>
    </source>
</evidence>
<feature type="binding site" evidence="12">
    <location>
        <position position="146"/>
    </location>
    <ligand>
        <name>FAD</name>
        <dbReference type="ChEBI" id="CHEBI:57692"/>
    </ligand>
</feature>
<feature type="binding site" evidence="12">
    <location>
        <position position="148"/>
    </location>
    <ligand>
        <name>FAD</name>
        <dbReference type="ChEBI" id="CHEBI:57692"/>
    </ligand>
</feature>
<feature type="binding site" evidence="12">
    <location>
        <position position="147"/>
    </location>
    <ligand>
        <name>FAD</name>
        <dbReference type="ChEBI" id="CHEBI:57692"/>
    </ligand>
</feature>
<dbReference type="FunFam" id="2.40.30.10:FF:000069">
    <property type="entry name" value="NADH-cytochrome b5 reductase"/>
    <property type="match status" value="1"/>
</dbReference>
<keyword evidence="8" id="KW-1133">Transmembrane helix</keyword>
<reference evidence="14 15" key="1">
    <citation type="submission" date="2020-12" db="EMBL/GenBank/DDBJ databases">
        <title>Metabolic potential, ecology and presence of endohyphal bacteria is reflected in genomic diversity of Mucoromycotina.</title>
        <authorList>
            <person name="Muszewska A."/>
            <person name="Okrasinska A."/>
            <person name="Steczkiewicz K."/>
            <person name="Drgas O."/>
            <person name="Orlowska M."/>
            <person name="Perlinska-Lenart U."/>
            <person name="Aleksandrzak-Piekarczyk T."/>
            <person name="Szatraj K."/>
            <person name="Zielenkiewicz U."/>
            <person name="Pilsyk S."/>
            <person name="Malc E."/>
            <person name="Mieczkowski P."/>
            <person name="Kruszewska J.S."/>
            <person name="Biernat P."/>
            <person name="Pawlowska J."/>
        </authorList>
    </citation>
    <scope>NUCLEOTIDE SEQUENCE [LARGE SCALE GENOMIC DNA]</scope>
    <source>
        <strain evidence="14 15">CBS 142.35</strain>
    </source>
</reference>
<evidence type="ECO:0000256" key="9">
    <source>
        <dbReference type="ARBA" id="ARBA00023002"/>
    </source>
</evidence>
<dbReference type="PRINTS" id="PR00406">
    <property type="entry name" value="CYTB5RDTASE"/>
</dbReference>
<dbReference type="InterPro" id="IPR017927">
    <property type="entry name" value="FAD-bd_FR_type"/>
</dbReference>
<evidence type="ECO:0000313" key="14">
    <source>
        <dbReference type="EMBL" id="KAG2219899.1"/>
    </source>
</evidence>
<dbReference type="InterPro" id="IPR017938">
    <property type="entry name" value="Riboflavin_synthase-like_b-brl"/>
</dbReference>
<dbReference type="PROSITE" id="PS51384">
    <property type="entry name" value="FAD_FR"/>
    <property type="match status" value="1"/>
</dbReference>
<dbReference type="PANTHER" id="PTHR19370">
    <property type="entry name" value="NADH-CYTOCHROME B5 REDUCTASE"/>
    <property type="match status" value="1"/>
</dbReference>
<evidence type="ECO:0000256" key="11">
    <source>
        <dbReference type="ARBA" id="ARBA00023136"/>
    </source>
</evidence>
<dbReference type="InterPro" id="IPR001834">
    <property type="entry name" value="CBR-like"/>
</dbReference>
<evidence type="ECO:0000256" key="3">
    <source>
        <dbReference type="ARBA" id="ARBA00006105"/>
    </source>
</evidence>
<dbReference type="SUPFAM" id="SSF63380">
    <property type="entry name" value="Riboflavin synthase domain-like"/>
    <property type="match status" value="1"/>
</dbReference>
<dbReference type="Gene3D" id="3.40.50.80">
    <property type="entry name" value="Nucleotide-binding domain of ferredoxin-NADP reductase (FNR) module"/>
    <property type="match status" value="1"/>
</dbReference>
<dbReference type="GO" id="GO:0005741">
    <property type="term" value="C:mitochondrial outer membrane"/>
    <property type="evidence" value="ECO:0007669"/>
    <property type="project" value="UniProtKB-SubCell"/>
</dbReference>
<evidence type="ECO:0000256" key="8">
    <source>
        <dbReference type="ARBA" id="ARBA00022989"/>
    </source>
</evidence>
<dbReference type="Proteomes" id="UP000646827">
    <property type="component" value="Unassembled WGS sequence"/>
</dbReference>
<feature type="binding site" evidence="12">
    <location>
        <position position="173"/>
    </location>
    <ligand>
        <name>FAD</name>
        <dbReference type="ChEBI" id="CHEBI:57692"/>
    </ligand>
</feature>
<keyword evidence="10" id="KW-0520">NAD</keyword>
<dbReference type="Pfam" id="PF00175">
    <property type="entry name" value="NAD_binding_1"/>
    <property type="match status" value="1"/>
</dbReference>
<dbReference type="Gene3D" id="2.40.30.10">
    <property type="entry name" value="Translation factors"/>
    <property type="match status" value="1"/>
</dbReference>
<evidence type="ECO:0000256" key="1">
    <source>
        <dbReference type="ARBA" id="ARBA00001974"/>
    </source>
</evidence>